<feature type="transmembrane region" description="Helical" evidence="6">
    <location>
        <begin position="139"/>
        <end position="161"/>
    </location>
</feature>
<evidence type="ECO:0000256" key="6">
    <source>
        <dbReference type="SAM" id="Phobius"/>
    </source>
</evidence>
<proteinExistence type="predicted"/>
<feature type="transmembrane region" description="Helical" evidence="6">
    <location>
        <begin position="6"/>
        <end position="27"/>
    </location>
</feature>
<evidence type="ECO:0000313" key="9">
    <source>
        <dbReference type="Proteomes" id="UP000179540"/>
    </source>
</evidence>
<evidence type="ECO:0000259" key="7">
    <source>
        <dbReference type="Pfam" id="PF00482"/>
    </source>
</evidence>
<feature type="transmembrane region" description="Helical" evidence="6">
    <location>
        <begin position="292"/>
        <end position="312"/>
    </location>
</feature>
<keyword evidence="5 6" id="KW-0472">Membrane</keyword>
<evidence type="ECO:0000313" key="8">
    <source>
        <dbReference type="EMBL" id="OIJ36455.1"/>
    </source>
</evidence>
<name>A0A1S2N155_9MICC</name>
<dbReference type="GO" id="GO:0005886">
    <property type="term" value="C:plasma membrane"/>
    <property type="evidence" value="ECO:0007669"/>
    <property type="project" value="UniProtKB-SubCell"/>
</dbReference>
<feature type="domain" description="Type II secretion system protein GspF" evidence="7">
    <location>
        <begin position="180"/>
        <end position="305"/>
    </location>
</feature>
<dbReference type="AlphaFoldDB" id="A0A1S2N155"/>
<evidence type="ECO:0000256" key="5">
    <source>
        <dbReference type="ARBA" id="ARBA00023136"/>
    </source>
</evidence>
<comment type="subcellular location">
    <subcellularLocation>
        <location evidence="1">Cell membrane</location>
        <topology evidence="1">Multi-pass membrane protein</topology>
    </subcellularLocation>
</comment>
<organism evidence="8 9">
    <name type="scientific">Rothia kristinae</name>
    <dbReference type="NCBI Taxonomy" id="37923"/>
    <lineage>
        <taxon>Bacteria</taxon>
        <taxon>Bacillati</taxon>
        <taxon>Actinomycetota</taxon>
        <taxon>Actinomycetes</taxon>
        <taxon>Micrococcales</taxon>
        <taxon>Micrococcaceae</taxon>
        <taxon>Rothia</taxon>
    </lineage>
</organism>
<gene>
    <name evidence="8" type="ORF">BK826_03305</name>
</gene>
<comment type="caution">
    <text evidence="8">The sequence shown here is derived from an EMBL/GenBank/DDBJ whole genome shotgun (WGS) entry which is preliminary data.</text>
</comment>
<dbReference type="InterPro" id="IPR018076">
    <property type="entry name" value="T2SS_GspF_dom"/>
</dbReference>
<dbReference type="RefSeq" id="WP_075514366.1">
    <property type="nucleotide sequence ID" value="NZ_MODZ01000003.1"/>
</dbReference>
<feature type="transmembrane region" description="Helical" evidence="6">
    <location>
        <begin position="114"/>
        <end position="133"/>
    </location>
</feature>
<evidence type="ECO:0000256" key="3">
    <source>
        <dbReference type="ARBA" id="ARBA00022692"/>
    </source>
</evidence>
<dbReference type="EMBL" id="MODZ01000003">
    <property type="protein sequence ID" value="OIJ36455.1"/>
    <property type="molecule type" value="Genomic_DNA"/>
</dbReference>
<dbReference type="Pfam" id="PF00482">
    <property type="entry name" value="T2SSF"/>
    <property type="match status" value="1"/>
</dbReference>
<accession>A0A1S2N155</accession>
<dbReference type="OrthoDB" id="5185234at2"/>
<evidence type="ECO:0000256" key="1">
    <source>
        <dbReference type="ARBA" id="ARBA00004651"/>
    </source>
</evidence>
<sequence>MTSTPLSALILLGLMLALGLGLIWAGLPQRRRITFADRIAPQLRSAGLRSSLLSETPDASDLGNAFVRVLRPLVQRLAAGRLLRGGPAETRALQRRLVKAGARISPVEFRGEQLMCAAAGAGVGLLVVALGWANHVIAPLPGLVLVGVCAVCGFMLRDYLLSRRISAREKRMLGEFPVIAELMALSVTAGESAVAALERICRSSDGELSEEFRAVLADARAGVGVVEAMQAFAQRIDLPSLSRFVDGITVAIERGTPLADVLRSQAQDVRDQAKRDLMEVAGKKEIAMMAPVVFLILPLTVVFAVFPGLAAIDIGL</sequence>
<dbReference type="PANTHER" id="PTHR35007">
    <property type="entry name" value="INTEGRAL MEMBRANE PROTEIN-RELATED"/>
    <property type="match status" value="1"/>
</dbReference>
<evidence type="ECO:0000256" key="4">
    <source>
        <dbReference type="ARBA" id="ARBA00022989"/>
    </source>
</evidence>
<dbReference type="Proteomes" id="UP000179540">
    <property type="component" value="Unassembled WGS sequence"/>
</dbReference>
<keyword evidence="2" id="KW-1003">Cell membrane</keyword>
<keyword evidence="3 6" id="KW-0812">Transmembrane</keyword>
<keyword evidence="4 6" id="KW-1133">Transmembrane helix</keyword>
<evidence type="ECO:0000256" key="2">
    <source>
        <dbReference type="ARBA" id="ARBA00022475"/>
    </source>
</evidence>
<protein>
    <recommendedName>
        <fullName evidence="7">Type II secretion system protein GspF domain-containing protein</fullName>
    </recommendedName>
</protein>
<dbReference type="PANTHER" id="PTHR35007:SF4">
    <property type="entry name" value="CONSERVED TRANSMEMBRANE PROTEIN-RELATED"/>
    <property type="match status" value="1"/>
</dbReference>
<reference evidence="8 9" key="1">
    <citation type="submission" date="2016-10" db="EMBL/GenBank/DDBJ databases">
        <title>Draft genome sequence of strain LCT isolated from the Shenzhou X spacecraft of China.</title>
        <authorList>
            <person name="Huang B."/>
        </authorList>
    </citation>
    <scope>NUCLEOTIDE SEQUENCE [LARGE SCALE GENOMIC DNA]</scope>
    <source>
        <strain evidence="8 9">LCT-H5</strain>
    </source>
</reference>